<accession>A0AA37W6L8</accession>
<reference evidence="1" key="2">
    <citation type="submission" date="2023-01" db="EMBL/GenBank/DDBJ databases">
        <title>Draft genome sequence of Litoribrevibacter albus strain NBRC 110071.</title>
        <authorList>
            <person name="Sun Q."/>
            <person name="Mori K."/>
        </authorList>
    </citation>
    <scope>NUCLEOTIDE SEQUENCE</scope>
    <source>
        <strain evidence="1">NBRC 110071</strain>
    </source>
</reference>
<reference evidence="1" key="1">
    <citation type="journal article" date="2014" name="Int. J. Syst. Evol. Microbiol.">
        <title>Complete genome sequence of Corynebacterium casei LMG S-19264T (=DSM 44701T), isolated from a smear-ripened cheese.</title>
        <authorList>
            <consortium name="US DOE Joint Genome Institute (JGI-PGF)"/>
            <person name="Walter F."/>
            <person name="Albersmeier A."/>
            <person name="Kalinowski J."/>
            <person name="Ruckert C."/>
        </authorList>
    </citation>
    <scope>NUCLEOTIDE SEQUENCE</scope>
    <source>
        <strain evidence="1">NBRC 110071</strain>
    </source>
</reference>
<dbReference type="EMBL" id="BSNM01000001">
    <property type="protein sequence ID" value="GLQ29531.1"/>
    <property type="molecule type" value="Genomic_DNA"/>
</dbReference>
<comment type="caution">
    <text evidence="1">The sequence shown here is derived from an EMBL/GenBank/DDBJ whole genome shotgun (WGS) entry which is preliminary data.</text>
</comment>
<keyword evidence="2" id="KW-1185">Reference proteome</keyword>
<evidence type="ECO:0000313" key="1">
    <source>
        <dbReference type="EMBL" id="GLQ29531.1"/>
    </source>
</evidence>
<dbReference type="Proteomes" id="UP001161389">
    <property type="component" value="Unassembled WGS sequence"/>
</dbReference>
<evidence type="ECO:0000313" key="2">
    <source>
        <dbReference type="Proteomes" id="UP001161389"/>
    </source>
</evidence>
<name>A0AA37W6L8_9GAMM</name>
<organism evidence="1 2">
    <name type="scientific">Litoribrevibacter albus</name>
    <dbReference type="NCBI Taxonomy" id="1473156"/>
    <lineage>
        <taxon>Bacteria</taxon>
        <taxon>Pseudomonadati</taxon>
        <taxon>Pseudomonadota</taxon>
        <taxon>Gammaproteobacteria</taxon>
        <taxon>Oceanospirillales</taxon>
        <taxon>Oceanospirillaceae</taxon>
        <taxon>Litoribrevibacter</taxon>
    </lineage>
</organism>
<proteinExistence type="predicted"/>
<protein>
    <submittedName>
        <fullName evidence="1">Uncharacterized protein</fullName>
    </submittedName>
</protein>
<gene>
    <name evidence="1" type="ORF">GCM10007876_00090</name>
</gene>
<dbReference type="AlphaFoldDB" id="A0AA37W6L8"/>
<sequence length="151" mass="17267">MRMKLLLGMLGFVLFTLLVMSKVFWDSYSCEFEMRFPNSNSVARCEGGIYVTNTRLQKGDETYKINTEALYVRVFDRILLLPMEKDIDVEMKGSLAVYDAEKIRTPQRTFGNQPYSSFTLLRDDQDALIGVAVFSDPNSIFVPVSFIKGSF</sequence>
<dbReference type="RefSeq" id="WP_284377301.1">
    <property type="nucleotide sequence ID" value="NZ_BSNM01000001.1"/>
</dbReference>